<dbReference type="InterPro" id="IPR001179">
    <property type="entry name" value="PPIase_FKBP_dom"/>
</dbReference>
<evidence type="ECO:0000256" key="6">
    <source>
        <dbReference type="RuleBase" id="RU003915"/>
    </source>
</evidence>
<dbReference type="Proteomes" id="UP000199226">
    <property type="component" value="Unassembled WGS sequence"/>
</dbReference>
<evidence type="ECO:0000256" key="4">
    <source>
        <dbReference type="ARBA" id="ARBA00023235"/>
    </source>
</evidence>
<evidence type="ECO:0000256" key="7">
    <source>
        <dbReference type="SAM" id="SignalP"/>
    </source>
</evidence>
<sequence length="157" mass="16894">MKIKNLVILSFIMMFTLSSCLKSDDYDPAVQAGLDDALIVKFIADNNITAIKHASGVYYQILNSGSGSTTYSASTQVTAKYTGRLLNGTVFDQTTTQPLTFPLGNVIVGWQIGVPLIKKGGKIRLLIPSGYGYGRDGAGRIPSNAVLDFDIELVDVQ</sequence>
<dbReference type="GO" id="GO:0003755">
    <property type="term" value="F:peptidyl-prolyl cis-trans isomerase activity"/>
    <property type="evidence" value="ECO:0007669"/>
    <property type="project" value="UniProtKB-UniRule"/>
</dbReference>
<dbReference type="STRING" id="990371.SAMN05421813_12219"/>
<comment type="similarity">
    <text evidence="2 6">Belongs to the FKBP-type PPIase family.</text>
</comment>
<evidence type="ECO:0000259" key="8">
    <source>
        <dbReference type="PROSITE" id="PS50059"/>
    </source>
</evidence>
<evidence type="ECO:0000256" key="5">
    <source>
        <dbReference type="PROSITE-ProRule" id="PRU00277"/>
    </source>
</evidence>
<dbReference type="InterPro" id="IPR046357">
    <property type="entry name" value="PPIase_dom_sf"/>
</dbReference>
<accession>A0A1G9VRR1</accession>
<protein>
    <recommendedName>
        <fullName evidence="6">Peptidyl-prolyl cis-trans isomerase</fullName>
        <ecNumber evidence="6">5.2.1.8</ecNumber>
    </recommendedName>
</protein>
<feature type="signal peptide" evidence="7">
    <location>
        <begin position="1"/>
        <end position="21"/>
    </location>
</feature>
<dbReference type="Gene3D" id="3.10.50.40">
    <property type="match status" value="1"/>
</dbReference>
<dbReference type="EC" id="5.2.1.8" evidence="6"/>
<dbReference type="RefSeq" id="WP_245704520.1">
    <property type="nucleotide sequence ID" value="NZ_FNHH01000022.1"/>
</dbReference>
<comment type="catalytic activity">
    <reaction evidence="1 5 6">
        <text>[protein]-peptidylproline (omega=180) = [protein]-peptidylproline (omega=0)</text>
        <dbReference type="Rhea" id="RHEA:16237"/>
        <dbReference type="Rhea" id="RHEA-COMP:10747"/>
        <dbReference type="Rhea" id="RHEA-COMP:10748"/>
        <dbReference type="ChEBI" id="CHEBI:83833"/>
        <dbReference type="ChEBI" id="CHEBI:83834"/>
        <dbReference type="EC" id="5.2.1.8"/>
    </reaction>
</comment>
<keyword evidence="3 5" id="KW-0697">Rotamase</keyword>
<dbReference type="Pfam" id="PF00254">
    <property type="entry name" value="FKBP_C"/>
    <property type="match status" value="1"/>
</dbReference>
<dbReference type="PROSITE" id="PS51257">
    <property type="entry name" value="PROKAR_LIPOPROTEIN"/>
    <property type="match status" value="1"/>
</dbReference>
<evidence type="ECO:0000256" key="1">
    <source>
        <dbReference type="ARBA" id="ARBA00000971"/>
    </source>
</evidence>
<keyword evidence="10" id="KW-1185">Reference proteome</keyword>
<proteinExistence type="inferred from homology"/>
<dbReference type="PANTHER" id="PTHR43811">
    <property type="entry name" value="FKBP-TYPE PEPTIDYL-PROLYL CIS-TRANS ISOMERASE FKPA"/>
    <property type="match status" value="1"/>
</dbReference>
<feature type="domain" description="PPIase FKBP-type" evidence="8">
    <location>
        <begin position="74"/>
        <end position="157"/>
    </location>
</feature>
<dbReference type="EMBL" id="FNHH01000022">
    <property type="protein sequence ID" value="SDM74793.1"/>
    <property type="molecule type" value="Genomic_DNA"/>
</dbReference>
<keyword evidence="7" id="KW-0732">Signal</keyword>
<evidence type="ECO:0000313" key="9">
    <source>
        <dbReference type="EMBL" id="SDM74793.1"/>
    </source>
</evidence>
<evidence type="ECO:0000313" key="10">
    <source>
        <dbReference type="Proteomes" id="UP000199226"/>
    </source>
</evidence>
<reference evidence="10" key="1">
    <citation type="submission" date="2016-10" db="EMBL/GenBank/DDBJ databases">
        <authorList>
            <person name="Varghese N."/>
            <person name="Submissions S."/>
        </authorList>
    </citation>
    <scope>NUCLEOTIDE SEQUENCE [LARGE SCALE GENOMIC DNA]</scope>
    <source>
        <strain evidence="10">DSM 24536</strain>
    </source>
</reference>
<keyword evidence="4 5" id="KW-0413">Isomerase</keyword>
<evidence type="ECO:0000256" key="3">
    <source>
        <dbReference type="ARBA" id="ARBA00023110"/>
    </source>
</evidence>
<evidence type="ECO:0000256" key="2">
    <source>
        <dbReference type="ARBA" id="ARBA00006577"/>
    </source>
</evidence>
<organism evidence="9 10">
    <name type="scientific">Daejeonella rubra</name>
    <dbReference type="NCBI Taxonomy" id="990371"/>
    <lineage>
        <taxon>Bacteria</taxon>
        <taxon>Pseudomonadati</taxon>
        <taxon>Bacteroidota</taxon>
        <taxon>Sphingobacteriia</taxon>
        <taxon>Sphingobacteriales</taxon>
        <taxon>Sphingobacteriaceae</taxon>
        <taxon>Daejeonella</taxon>
    </lineage>
</organism>
<feature type="chain" id="PRO_5011472777" description="Peptidyl-prolyl cis-trans isomerase" evidence="7">
    <location>
        <begin position="22"/>
        <end position="157"/>
    </location>
</feature>
<dbReference type="PANTHER" id="PTHR43811:SF19">
    <property type="entry name" value="39 KDA FK506-BINDING NUCLEAR PROTEIN"/>
    <property type="match status" value="1"/>
</dbReference>
<name>A0A1G9VRR1_9SPHI</name>
<dbReference type="SUPFAM" id="SSF54534">
    <property type="entry name" value="FKBP-like"/>
    <property type="match status" value="1"/>
</dbReference>
<dbReference type="PROSITE" id="PS50059">
    <property type="entry name" value="FKBP_PPIASE"/>
    <property type="match status" value="1"/>
</dbReference>
<dbReference type="AlphaFoldDB" id="A0A1G9VRR1"/>
<gene>
    <name evidence="9" type="ORF">SAMN05421813_12219</name>
</gene>